<feature type="domain" description="F-box" evidence="1">
    <location>
        <begin position="1"/>
        <end position="46"/>
    </location>
</feature>
<dbReference type="PROSITE" id="PS50181">
    <property type="entry name" value="FBOX"/>
    <property type="match status" value="1"/>
</dbReference>
<dbReference type="Proteomes" id="UP000654913">
    <property type="component" value="Chromosome 3"/>
</dbReference>
<dbReference type="RefSeq" id="XP_041554769.1">
    <property type="nucleotide sequence ID" value="XM_041701934.1"/>
</dbReference>
<dbReference type="EMBL" id="AP024445">
    <property type="protein sequence ID" value="BCS22575.1"/>
    <property type="molecule type" value="Genomic_DNA"/>
</dbReference>
<dbReference type="SUPFAM" id="SSF81383">
    <property type="entry name" value="F-box domain"/>
    <property type="match status" value="1"/>
</dbReference>
<dbReference type="InterPro" id="IPR001810">
    <property type="entry name" value="F-box_dom"/>
</dbReference>
<dbReference type="AlphaFoldDB" id="A0A7R7XJN9"/>
<reference evidence="2" key="1">
    <citation type="submission" date="2021-01" db="EMBL/GenBank/DDBJ databases">
        <authorList>
            <consortium name="Aspergillus puulaauensis MK2 genome sequencing consortium"/>
            <person name="Kazuki M."/>
            <person name="Futagami T."/>
        </authorList>
    </citation>
    <scope>NUCLEOTIDE SEQUENCE</scope>
    <source>
        <strain evidence="2">MK2</strain>
    </source>
</reference>
<name>A0A7R7XJN9_9EURO</name>
<dbReference type="InterPro" id="IPR036047">
    <property type="entry name" value="F-box-like_dom_sf"/>
</dbReference>
<organism evidence="2 3">
    <name type="scientific">Aspergillus puulaauensis</name>
    <dbReference type="NCBI Taxonomy" id="1220207"/>
    <lineage>
        <taxon>Eukaryota</taxon>
        <taxon>Fungi</taxon>
        <taxon>Dikarya</taxon>
        <taxon>Ascomycota</taxon>
        <taxon>Pezizomycotina</taxon>
        <taxon>Eurotiomycetes</taxon>
        <taxon>Eurotiomycetidae</taxon>
        <taxon>Eurotiales</taxon>
        <taxon>Aspergillaceae</taxon>
        <taxon>Aspergillus</taxon>
    </lineage>
</organism>
<reference evidence="2" key="2">
    <citation type="submission" date="2021-02" db="EMBL/GenBank/DDBJ databases">
        <title>Aspergillus puulaauensis MK2 genome sequence.</title>
        <authorList>
            <person name="Futagami T."/>
            <person name="Mori K."/>
            <person name="Kadooka C."/>
            <person name="Tanaka T."/>
        </authorList>
    </citation>
    <scope>NUCLEOTIDE SEQUENCE</scope>
    <source>
        <strain evidence="2">MK2</strain>
    </source>
</reference>
<dbReference type="Pfam" id="PF12937">
    <property type="entry name" value="F-box-like"/>
    <property type="match status" value="1"/>
</dbReference>
<keyword evidence="3" id="KW-1185">Reference proteome</keyword>
<dbReference type="Gene3D" id="1.20.1280.50">
    <property type="match status" value="1"/>
</dbReference>
<evidence type="ECO:0000313" key="3">
    <source>
        <dbReference type="Proteomes" id="UP000654913"/>
    </source>
</evidence>
<dbReference type="OrthoDB" id="4467082at2759"/>
<accession>A0A7R7XJN9</accession>
<evidence type="ECO:0000259" key="1">
    <source>
        <dbReference type="PROSITE" id="PS50181"/>
    </source>
</evidence>
<evidence type="ECO:0000313" key="2">
    <source>
        <dbReference type="EMBL" id="BCS22575.1"/>
    </source>
</evidence>
<protein>
    <recommendedName>
        <fullName evidence="1">F-box domain-containing protein</fullName>
    </recommendedName>
</protein>
<proteinExistence type="predicted"/>
<sequence>MTQLSLVPVEVLYSIISLLGPSDHSRLSRTCKQIHQLATPRLWRSYRKYNQQPYNPFLRTILTNPCLASHIEELRMADATQDDPREISDEDIQLFQSAVSKLPLPAEFQDRLKAGIREGHSDPMLAVILCNLPNLKNMFLDRPESCELICELFDHADSGEFSSSLGLNSIRRFSIETEDYLFSTGPCHEYGSMFNMTHEAQIIHLSDDSMSPSRFRDGSSALEHLHILASCMGPDAMRVFIRSCRTLRTFNYTFGKVRDNEDHFRPREAVGELRRHGDTLEELTMLYDDDHVKMPLYDLTAREWYMGTGLRRFTRLKKLRSGMHSLLGLLHPRSNAMEAYPANPQADKERPELVDVLPASIEHLSILYADARIIPHLQKVGDIREKQFPNLKKIIVGFCSESTEKDVQLEIPGLELVVLYQIQEEREAYVNGRERYSWVGSPVFRD</sequence>
<gene>
    <name evidence="2" type="ORF">APUU_30800S</name>
</gene>
<dbReference type="KEGG" id="apuu:APUU_30800S"/>
<dbReference type="GeneID" id="64972580"/>